<keyword evidence="5" id="KW-0206">Cytoskeleton</keyword>
<dbReference type="OrthoDB" id="8185227at2759"/>
<evidence type="ECO:0000256" key="6">
    <source>
        <dbReference type="ARBA" id="ARBA00023273"/>
    </source>
</evidence>
<evidence type="ECO:0000256" key="4">
    <source>
        <dbReference type="ARBA" id="ARBA00023069"/>
    </source>
</evidence>
<dbReference type="AlphaFoldDB" id="A0A7I8VJN4"/>
<dbReference type="InterPro" id="IPR037662">
    <property type="entry name" value="CFAP68/107"/>
</dbReference>
<comment type="subcellular location">
    <subcellularLocation>
        <location evidence="1">Cytoplasm</location>
        <location evidence="1">Cytoskeleton</location>
        <location evidence="1">Flagellum axoneme</location>
    </subcellularLocation>
</comment>
<evidence type="ECO:0000313" key="10">
    <source>
        <dbReference type="Proteomes" id="UP000549394"/>
    </source>
</evidence>
<keyword evidence="10" id="KW-1185">Reference proteome</keyword>
<comment type="subunit">
    <text evidence="8">Microtubule inner protein component of sperm flagellar doublet microtubules.</text>
</comment>
<dbReference type="PANTHER" id="PTHR31180:SF2">
    <property type="entry name" value="CILIA- AND FLAGELLA-ASSOCIATED PROTEIN 107"/>
    <property type="match status" value="1"/>
</dbReference>
<evidence type="ECO:0000256" key="8">
    <source>
        <dbReference type="ARBA" id="ARBA00046435"/>
    </source>
</evidence>
<reference evidence="9 10" key="1">
    <citation type="submission" date="2020-08" db="EMBL/GenBank/DDBJ databases">
        <authorList>
            <person name="Hejnol A."/>
        </authorList>
    </citation>
    <scope>NUCLEOTIDE SEQUENCE [LARGE SCALE GENOMIC DNA]</scope>
</reference>
<evidence type="ECO:0000256" key="7">
    <source>
        <dbReference type="ARBA" id="ARBA00035003"/>
    </source>
</evidence>
<dbReference type="PANTHER" id="PTHR31180">
    <property type="entry name" value="CILIA- AND FLAGELLA-ASSOCIATED PROTEIN 107-RELATED"/>
    <property type="match status" value="1"/>
</dbReference>
<dbReference type="Pfam" id="PF22595">
    <property type="entry name" value="CFAP107"/>
    <property type="match status" value="1"/>
</dbReference>
<name>A0A7I8VJN4_9ANNE</name>
<dbReference type="GO" id="GO:0030317">
    <property type="term" value="P:flagellated sperm motility"/>
    <property type="evidence" value="ECO:0007669"/>
    <property type="project" value="InterPro"/>
</dbReference>
<evidence type="ECO:0000256" key="2">
    <source>
        <dbReference type="ARBA" id="ARBA00022490"/>
    </source>
</evidence>
<protein>
    <submittedName>
        <fullName evidence="9">DgyrCDS4861</fullName>
    </submittedName>
</protein>
<dbReference type="Proteomes" id="UP000549394">
    <property type="component" value="Unassembled WGS sequence"/>
</dbReference>
<evidence type="ECO:0000256" key="5">
    <source>
        <dbReference type="ARBA" id="ARBA00023212"/>
    </source>
</evidence>
<evidence type="ECO:0000313" key="9">
    <source>
        <dbReference type="EMBL" id="CAD5115931.1"/>
    </source>
</evidence>
<organism evidence="9 10">
    <name type="scientific">Dimorphilus gyrociliatus</name>
    <dbReference type="NCBI Taxonomy" id="2664684"/>
    <lineage>
        <taxon>Eukaryota</taxon>
        <taxon>Metazoa</taxon>
        <taxon>Spiralia</taxon>
        <taxon>Lophotrochozoa</taxon>
        <taxon>Annelida</taxon>
        <taxon>Polychaeta</taxon>
        <taxon>Polychaeta incertae sedis</taxon>
        <taxon>Dinophilidae</taxon>
        <taxon>Dimorphilus</taxon>
    </lineage>
</organism>
<evidence type="ECO:0000256" key="3">
    <source>
        <dbReference type="ARBA" id="ARBA00022846"/>
    </source>
</evidence>
<sequence length="252" mass="29985">MEENRTFEKPYNQTASQPGWKIEKRFNPDVLIGNWYEERRQFESKNFNHRSTHQTDFKAYKDAKPDVVVRRKAQINNTGLDRKFLFDHHNGRYEKNTLITWYDEHYNKRERPAEQKFPPLRRWDSSTIAWLPEKSDHPIMAEPTNWGLKESRMRNSTAFSDSYCMDDRFDTNYRISYNPLPREAYSMTRYSAPREQSTNLIPFNKMAKNFTLRDGKRLLRMREPLLTPAHAKPVITPPNNCPVAPDCCPVSF</sequence>
<keyword evidence="2" id="KW-0963">Cytoplasm</keyword>
<proteinExistence type="predicted"/>
<keyword evidence="4" id="KW-0969">Cilium</keyword>
<dbReference type="EMBL" id="CAJFCJ010000006">
    <property type="protein sequence ID" value="CAD5115931.1"/>
    <property type="molecule type" value="Genomic_DNA"/>
</dbReference>
<keyword evidence="3" id="KW-0282">Flagellum</keyword>
<dbReference type="InterPro" id="IPR054709">
    <property type="entry name" value="CFAP107"/>
</dbReference>
<comment type="caution">
    <text evidence="9">The sequence shown here is derived from an EMBL/GenBank/DDBJ whole genome shotgun (WGS) entry which is preliminary data.</text>
</comment>
<accession>A0A7I8VJN4</accession>
<gene>
    <name evidence="9" type="ORF">DGYR_LOCUS4615</name>
</gene>
<keyword evidence="6" id="KW-0966">Cell projection</keyword>
<comment type="function">
    <text evidence="7">Microtubule inner protein (MIP) part of the dynein-decorated doublet microtubules (DMTs) in cilia axoneme, which is required for motile cilia beating.</text>
</comment>
<dbReference type="GO" id="GO:0005879">
    <property type="term" value="C:axonemal microtubule"/>
    <property type="evidence" value="ECO:0007669"/>
    <property type="project" value="TreeGrafter"/>
</dbReference>
<evidence type="ECO:0000256" key="1">
    <source>
        <dbReference type="ARBA" id="ARBA00004611"/>
    </source>
</evidence>